<dbReference type="Proteomes" id="UP001174694">
    <property type="component" value="Unassembled WGS sequence"/>
</dbReference>
<dbReference type="GO" id="GO:0006281">
    <property type="term" value="P:DNA repair"/>
    <property type="evidence" value="ECO:0007669"/>
    <property type="project" value="UniProtKB-KW"/>
</dbReference>
<dbReference type="GO" id="GO:0005524">
    <property type="term" value="F:ATP binding"/>
    <property type="evidence" value="ECO:0007669"/>
    <property type="project" value="UniProtKB-KW"/>
</dbReference>
<keyword evidence="8" id="KW-0413">Isomerase</keyword>
<keyword evidence="5 9" id="KW-0067">ATP-binding</keyword>
<evidence type="ECO:0000259" key="12">
    <source>
        <dbReference type="Pfam" id="PF21530"/>
    </source>
</evidence>
<dbReference type="Pfam" id="PF05970">
    <property type="entry name" value="PIF1"/>
    <property type="match status" value="1"/>
</dbReference>
<evidence type="ECO:0000256" key="9">
    <source>
        <dbReference type="RuleBase" id="RU363044"/>
    </source>
</evidence>
<reference evidence="13" key="1">
    <citation type="submission" date="2022-07" db="EMBL/GenBank/DDBJ databases">
        <title>Fungi with potential for degradation of polypropylene.</title>
        <authorList>
            <person name="Gostincar C."/>
        </authorList>
    </citation>
    <scope>NUCLEOTIDE SEQUENCE</scope>
    <source>
        <strain evidence="13">EXF-13308</strain>
    </source>
</reference>
<dbReference type="Gene3D" id="3.40.50.300">
    <property type="entry name" value="P-loop containing nucleotide triphosphate hydrolases"/>
    <property type="match status" value="2"/>
</dbReference>
<gene>
    <name evidence="13" type="ORF">NKR23_g215</name>
</gene>
<evidence type="ECO:0000256" key="7">
    <source>
        <dbReference type="ARBA" id="ARBA00023204"/>
    </source>
</evidence>
<keyword evidence="4 9" id="KW-0347">Helicase</keyword>
<dbReference type="GO" id="GO:0006310">
    <property type="term" value="P:DNA recombination"/>
    <property type="evidence" value="ECO:0007669"/>
    <property type="project" value="UniProtKB-KW"/>
</dbReference>
<evidence type="ECO:0000313" key="14">
    <source>
        <dbReference type="Proteomes" id="UP001174694"/>
    </source>
</evidence>
<dbReference type="AlphaFoldDB" id="A0AA38RSX7"/>
<keyword evidence="1 9" id="KW-0547">Nucleotide-binding</keyword>
<evidence type="ECO:0000256" key="2">
    <source>
        <dbReference type="ARBA" id="ARBA00022763"/>
    </source>
</evidence>
<comment type="catalytic activity">
    <reaction evidence="9">
        <text>ATP + H2O = ADP + phosphate + H(+)</text>
        <dbReference type="Rhea" id="RHEA:13065"/>
        <dbReference type="ChEBI" id="CHEBI:15377"/>
        <dbReference type="ChEBI" id="CHEBI:15378"/>
        <dbReference type="ChEBI" id="CHEBI:30616"/>
        <dbReference type="ChEBI" id="CHEBI:43474"/>
        <dbReference type="ChEBI" id="CHEBI:456216"/>
        <dbReference type="EC" id="5.6.2.3"/>
    </reaction>
</comment>
<dbReference type="GO" id="GO:0043139">
    <property type="term" value="F:5'-3' DNA helicase activity"/>
    <property type="evidence" value="ECO:0007669"/>
    <property type="project" value="UniProtKB-EC"/>
</dbReference>
<dbReference type="InterPro" id="IPR049163">
    <property type="entry name" value="Pif1-like_2B_dom"/>
</dbReference>
<keyword evidence="7 9" id="KW-0234">DNA repair</keyword>
<protein>
    <recommendedName>
        <fullName evidence="9">ATP-dependent DNA helicase</fullName>
        <ecNumber evidence="9">5.6.2.3</ecNumber>
    </recommendedName>
</protein>
<evidence type="ECO:0000256" key="5">
    <source>
        <dbReference type="ARBA" id="ARBA00022840"/>
    </source>
</evidence>
<dbReference type="CDD" id="cd18809">
    <property type="entry name" value="SF1_C_RecD"/>
    <property type="match status" value="1"/>
</dbReference>
<dbReference type="Pfam" id="PF21530">
    <property type="entry name" value="Pif1_2B_dom"/>
    <property type="match status" value="1"/>
</dbReference>
<dbReference type="SUPFAM" id="SSF52540">
    <property type="entry name" value="P-loop containing nucleoside triphosphate hydrolases"/>
    <property type="match status" value="2"/>
</dbReference>
<accession>A0AA38RSX7</accession>
<keyword evidence="14" id="KW-1185">Reference proteome</keyword>
<organism evidence="13 14">
    <name type="scientific">Pleurostoma richardsiae</name>
    <dbReference type="NCBI Taxonomy" id="41990"/>
    <lineage>
        <taxon>Eukaryota</taxon>
        <taxon>Fungi</taxon>
        <taxon>Dikarya</taxon>
        <taxon>Ascomycota</taxon>
        <taxon>Pezizomycotina</taxon>
        <taxon>Sordariomycetes</taxon>
        <taxon>Sordariomycetidae</taxon>
        <taxon>Calosphaeriales</taxon>
        <taxon>Pleurostomataceae</taxon>
        <taxon>Pleurostoma</taxon>
    </lineage>
</organism>
<dbReference type="InterPro" id="IPR010285">
    <property type="entry name" value="DNA_helicase_pif1-like_DEAD"/>
</dbReference>
<evidence type="ECO:0000256" key="6">
    <source>
        <dbReference type="ARBA" id="ARBA00023125"/>
    </source>
</evidence>
<feature type="domain" description="DNA helicase Pif1-like 2B" evidence="12">
    <location>
        <begin position="550"/>
        <end position="580"/>
    </location>
</feature>
<evidence type="ECO:0000256" key="1">
    <source>
        <dbReference type="ARBA" id="ARBA00022741"/>
    </source>
</evidence>
<dbReference type="PANTHER" id="PTHR47642:SF5">
    <property type="entry name" value="ATP-DEPENDENT DNA HELICASE"/>
    <property type="match status" value="1"/>
</dbReference>
<evidence type="ECO:0000256" key="10">
    <source>
        <dbReference type="SAM" id="MobiDB-lite"/>
    </source>
</evidence>
<evidence type="ECO:0000256" key="8">
    <source>
        <dbReference type="ARBA" id="ARBA00023235"/>
    </source>
</evidence>
<evidence type="ECO:0000256" key="3">
    <source>
        <dbReference type="ARBA" id="ARBA00022801"/>
    </source>
</evidence>
<keyword evidence="2 9" id="KW-0227">DNA damage</keyword>
<sequence>MDEETILQMASLLCQSKKTDTELVTPPNLLSSLPEGYTMHTASQFQKETKNVRRPGSLSHELDMLPRELLEVIKWNLFRDVCGEERPLSSVNLVWVTARFMMLFTQFEEQLRKRRNCLYIRAYETQGMWSQQKRLGLTFLAMAEEDEECLATMAQEFQNPRTGFMNHIYWKDQESTMKWMERPEVGERCCGSGGMCADVGVLPVAFLLRHKPAHQTGDRPQTPPSSFVPLESSPPPPPVNRSEPMLCPEQEELAELVASGKNVFYTGSAGCGESTVLKAIRQRLRDMGKTVEVVAPTGRAALQANGKTTWTFAGWTPDSHKRSLGELCAAAHGKKTWKRFQETDVLIFDEISMPKLDRQPAFGGVQVVVTGEFCQLPPVKPFQHCIECGSELFEGASDSGSIYTCRRHGSYPDEDKWAFRSQAWEDCDFAYVHLRTIHRQSDQNFIRMLQKCRIGEPFKPAEIDFLMDHPCEVANVTQLFATREDANRVNERKFNKLGGRSRSYWCWDTFVWRETIHPHLRMKQTRACAGPRSQGPLVALREHRYAEKVELKPGMLVVLLTNLDMGAGLCNGSQGIVAGFAKFNPADMPRAAKNNSSRAGVVSERLAIRGEHAELKEEEIKRFISGEGPTERCWPVVRFHNGQRRIIFADCSVSEVGDEWPYSLLARTQIPLAPAWAMTIHKSQSLTLDRVIVNLSKAFEEGQVYVALSRATCLEGLKIEGSAAGLQVGLGGNKEVQAFLREKFGDLQDQASGEDDASPPPLSLASSYASSQPTSTTLD</sequence>
<dbReference type="InterPro" id="IPR051055">
    <property type="entry name" value="PIF1_helicase"/>
</dbReference>
<dbReference type="EMBL" id="JANBVO010000001">
    <property type="protein sequence ID" value="KAJ9157533.1"/>
    <property type="molecule type" value="Genomic_DNA"/>
</dbReference>
<feature type="region of interest" description="Disordered" evidence="10">
    <location>
        <begin position="213"/>
        <end position="244"/>
    </location>
</feature>
<keyword evidence="9" id="KW-0233">DNA recombination</keyword>
<evidence type="ECO:0000259" key="11">
    <source>
        <dbReference type="Pfam" id="PF05970"/>
    </source>
</evidence>
<feature type="domain" description="DNA helicase Pif1-like DEAD-box helicase" evidence="11">
    <location>
        <begin position="249"/>
        <end position="380"/>
    </location>
</feature>
<dbReference type="PANTHER" id="PTHR47642">
    <property type="entry name" value="ATP-DEPENDENT DNA HELICASE"/>
    <property type="match status" value="1"/>
</dbReference>
<dbReference type="EC" id="5.6.2.3" evidence="9"/>
<proteinExistence type="inferred from homology"/>
<name>A0AA38RSX7_9PEZI</name>
<evidence type="ECO:0000256" key="4">
    <source>
        <dbReference type="ARBA" id="ARBA00022806"/>
    </source>
</evidence>
<comment type="caution">
    <text evidence="13">The sequence shown here is derived from an EMBL/GenBank/DDBJ whole genome shotgun (WGS) entry which is preliminary data.</text>
</comment>
<dbReference type="GO" id="GO:0000723">
    <property type="term" value="P:telomere maintenance"/>
    <property type="evidence" value="ECO:0007669"/>
    <property type="project" value="InterPro"/>
</dbReference>
<dbReference type="InterPro" id="IPR027417">
    <property type="entry name" value="P-loop_NTPase"/>
</dbReference>
<feature type="compositionally biased region" description="Low complexity" evidence="10">
    <location>
        <begin position="763"/>
        <end position="779"/>
    </location>
</feature>
<comment type="similarity">
    <text evidence="9">Belongs to the helicase family.</text>
</comment>
<keyword evidence="3 9" id="KW-0378">Hydrolase</keyword>
<feature type="region of interest" description="Disordered" evidence="10">
    <location>
        <begin position="747"/>
        <end position="779"/>
    </location>
</feature>
<keyword evidence="6" id="KW-0238">DNA-binding</keyword>
<dbReference type="GO" id="GO:0016787">
    <property type="term" value="F:hydrolase activity"/>
    <property type="evidence" value="ECO:0007669"/>
    <property type="project" value="UniProtKB-KW"/>
</dbReference>
<comment type="cofactor">
    <cofactor evidence="9">
        <name>Mg(2+)</name>
        <dbReference type="ChEBI" id="CHEBI:18420"/>
    </cofactor>
</comment>
<evidence type="ECO:0000313" key="13">
    <source>
        <dbReference type="EMBL" id="KAJ9157533.1"/>
    </source>
</evidence>